<evidence type="ECO:0000313" key="3">
    <source>
        <dbReference type="EMBL" id="KAG6472012.1"/>
    </source>
</evidence>
<gene>
    <name evidence="3" type="ORF">ZIOFF_069467</name>
</gene>
<sequence>MGRAVLRPVEVQFSTTHHQALALFFAVAWMVTAMAVFLSFCATCNRKASGKTSSQPTSTLRCESDAKSASASKTGENKPPQEAHVETHKVAVAAESEDMEVTVIPVESAAMHGPIPPTVLPTSKSSKGKLSLSFSRGLSEKLRTSRKERKGEGEEMIWKKTIILGEKCKVASDEEEEEVVVVDEKGNRQRYYHPKTPRSRHTSRQNSFANPDEAS</sequence>
<keyword evidence="2" id="KW-0812">Transmembrane</keyword>
<keyword evidence="2" id="KW-0472">Membrane</keyword>
<protein>
    <submittedName>
        <fullName evidence="3">Uncharacterized protein</fullName>
    </submittedName>
</protein>
<accession>A0A8J5ECR4</accession>
<dbReference type="AlphaFoldDB" id="A0A8J5ECR4"/>
<evidence type="ECO:0000256" key="1">
    <source>
        <dbReference type="SAM" id="MobiDB-lite"/>
    </source>
</evidence>
<dbReference type="EMBL" id="JACMSC010000020">
    <property type="protein sequence ID" value="KAG6472012.1"/>
    <property type="molecule type" value="Genomic_DNA"/>
</dbReference>
<feature type="transmembrane region" description="Helical" evidence="2">
    <location>
        <begin position="20"/>
        <end position="42"/>
    </location>
</feature>
<comment type="caution">
    <text evidence="3">The sequence shown here is derived from an EMBL/GenBank/DDBJ whole genome shotgun (WGS) entry which is preliminary data.</text>
</comment>
<dbReference type="Proteomes" id="UP000734854">
    <property type="component" value="Unassembled WGS sequence"/>
</dbReference>
<organism evidence="3 4">
    <name type="scientific">Zingiber officinale</name>
    <name type="common">Ginger</name>
    <name type="synonym">Amomum zingiber</name>
    <dbReference type="NCBI Taxonomy" id="94328"/>
    <lineage>
        <taxon>Eukaryota</taxon>
        <taxon>Viridiplantae</taxon>
        <taxon>Streptophyta</taxon>
        <taxon>Embryophyta</taxon>
        <taxon>Tracheophyta</taxon>
        <taxon>Spermatophyta</taxon>
        <taxon>Magnoliopsida</taxon>
        <taxon>Liliopsida</taxon>
        <taxon>Zingiberales</taxon>
        <taxon>Zingiberaceae</taxon>
        <taxon>Zingiber</taxon>
    </lineage>
</organism>
<evidence type="ECO:0000256" key="2">
    <source>
        <dbReference type="SAM" id="Phobius"/>
    </source>
</evidence>
<keyword evidence="4" id="KW-1185">Reference proteome</keyword>
<dbReference type="PANTHER" id="PTHR36801:SF3">
    <property type="entry name" value="OS06G0150300 PROTEIN"/>
    <property type="match status" value="1"/>
</dbReference>
<feature type="compositionally biased region" description="Basic and acidic residues" evidence="1">
    <location>
        <begin position="75"/>
        <end position="85"/>
    </location>
</feature>
<evidence type="ECO:0000313" key="4">
    <source>
        <dbReference type="Proteomes" id="UP000734854"/>
    </source>
</evidence>
<reference evidence="3 4" key="1">
    <citation type="submission" date="2020-08" db="EMBL/GenBank/DDBJ databases">
        <title>Plant Genome Project.</title>
        <authorList>
            <person name="Zhang R.-G."/>
        </authorList>
    </citation>
    <scope>NUCLEOTIDE SEQUENCE [LARGE SCALE GENOMIC DNA]</scope>
    <source>
        <tissue evidence="3">Rhizome</tissue>
    </source>
</reference>
<feature type="region of interest" description="Disordered" evidence="1">
    <location>
        <begin position="48"/>
        <end position="85"/>
    </location>
</feature>
<name>A0A8J5ECR4_ZINOF</name>
<keyword evidence="2" id="KW-1133">Transmembrane helix</keyword>
<dbReference type="PANTHER" id="PTHR36801">
    <property type="entry name" value="OS06G0150200 PROTEIN"/>
    <property type="match status" value="1"/>
</dbReference>
<feature type="compositionally biased region" description="Polar residues" evidence="1">
    <location>
        <begin position="50"/>
        <end position="74"/>
    </location>
</feature>
<feature type="compositionally biased region" description="Basic residues" evidence="1">
    <location>
        <begin position="188"/>
        <end position="203"/>
    </location>
</feature>
<proteinExistence type="predicted"/>
<feature type="region of interest" description="Disordered" evidence="1">
    <location>
        <begin position="174"/>
        <end position="215"/>
    </location>
</feature>